<dbReference type="AlphaFoldDB" id="A0AAE0JIV8"/>
<feature type="region of interest" description="Disordered" evidence="1">
    <location>
        <begin position="1"/>
        <end position="35"/>
    </location>
</feature>
<dbReference type="InterPro" id="IPR041670">
    <property type="entry name" value="Znf-CCHC_6"/>
</dbReference>
<sequence length="86" mass="9184">MKPERQKQLQQRLESGGTLPLDNDDGSLEPSIEKATGTTTRKCANCGAEGHIKTNKKLCPLLNGSMPTKDQNQDDGASGVSTGQWA</sequence>
<proteinExistence type="predicted"/>
<dbReference type="Proteomes" id="UP001278500">
    <property type="component" value="Unassembled WGS sequence"/>
</dbReference>
<reference evidence="3" key="2">
    <citation type="submission" date="2023-06" db="EMBL/GenBank/DDBJ databases">
        <authorList>
            <consortium name="Lawrence Berkeley National Laboratory"/>
            <person name="Haridas S."/>
            <person name="Hensen N."/>
            <person name="Bonometti L."/>
            <person name="Westerberg I."/>
            <person name="Brannstrom I.O."/>
            <person name="Guillou S."/>
            <person name="Cros-Aarteil S."/>
            <person name="Calhoun S."/>
            <person name="Kuo A."/>
            <person name="Mondo S."/>
            <person name="Pangilinan J."/>
            <person name="Riley R."/>
            <person name="Labutti K."/>
            <person name="Andreopoulos B."/>
            <person name="Lipzen A."/>
            <person name="Chen C."/>
            <person name="Yanf M."/>
            <person name="Daum C."/>
            <person name="Ng V."/>
            <person name="Clum A."/>
            <person name="Steindorff A."/>
            <person name="Ohm R."/>
            <person name="Martin F."/>
            <person name="Silar P."/>
            <person name="Natvig D."/>
            <person name="Lalanne C."/>
            <person name="Gautier V."/>
            <person name="Ament-Velasquez S.L."/>
            <person name="Kruys A."/>
            <person name="Hutchinson M.I."/>
            <person name="Powell A.J."/>
            <person name="Barry K."/>
            <person name="Miller A.N."/>
            <person name="Grigoriev I.V."/>
            <person name="Debuchy R."/>
            <person name="Gladieux P."/>
            <person name="Thoren M.H."/>
            <person name="Johannesson H."/>
        </authorList>
    </citation>
    <scope>NUCLEOTIDE SEQUENCE</scope>
    <source>
        <strain evidence="3">CBS 560.94</strain>
    </source>
</reference>
<accession>A0AAE0JIV8</accession>
<dbReference type="RefSeq" id="XP_062683754.1">
    <property type="nucleotide sequence ID" value="XM_062829389.1"/>
</dbReference>
<evidence type="ECO:0000313" key="3">
    <source>
        <dbReference type="EMBL" id="KAK3350459.1"/>
    </source>
</evidence>
<evidence type="ECO:0000256" key="1">
    <source>
        <dbReference type="SAM" id="MobiDB-lite"/>
    </source>
</evidence>
<keyword evidence="4" id="KW-1185">Reference proteome</keyword>
<dbReference type="Pfam" id="PF15288">
    <property type="entry name" value="zf-CCHC_6"/>
    <property type="match status" value="1"/>
</dbReference>
<name>A0AAE0JIV8_9PEZI</name>
<comment type="caution">
    <text evidence="3">The sequence shown here is derived from an EMBL/GenBank/DDBJ whole genome shotgun (WGS) entry which is preliminary data.</text>
</comment>
<feature type="domain" description="Zinc knuckle" evidence="2">
    <location>
        <begin position="41"/>
        <end position="62"/>
    </location>
</feature>
<protein>
    <recommendedName>
        <fullName evidence="2">Zinc knuckle domain-containing protein</fullName>
    </recommendedName>
</protein>
<feature type="region of interest" description="Disordered" evidence="1">
    <location>
        <begin position="58"/>
        <end position="86"/>
    </location>
</feature>
<reference evidence="3" key="1">
    <citation type="journal article" date="2023" name="Mol. Phylogenet. Evol.">
        <title>Genome-scale phylogeny and comparative genomics of the fungal order Sordariales.</title>
        <authorList>
            <person name="Hensen N."/>
            <person name="Bonometti L."/>
            <person name="Westerberg I."/>
            <person name="Brannstrom I.O."/>
            <person name="Guillou S."/>
            <person name="Cros-Aarteil S."/>
            <person name="Calhoun S."/>
            <person name="Haridas S."/>
            <person name="Kuo A."/>
            <person name="Mondo S."/>
            <person name="Pangilinan J."/>
            <person name="Riley R."/>
            <person name="LaButti K."/>
            <person name="Andreopoulos B."/>
            <person name="Lipzen A."/>
            <person name="Chen C."/>
            <person name="Yan M."/>
            <person name="Daum C."/>
            <person name="Ng V."/>
            <person name="Clum A."/>
            <person name="Steindorff A."/>
            <person name="Ohm R.A."/>
            <person name="Martin F."/>
            <person name="Silar P."/>
            <person name="Natvig D.O."/>
            <person name="Lalanne C."/>
            <person name="Gautier V."/>
            <person name="Ament-Velasquez S.L."/>
            <person name="Kruys A."/>
            <person name="Hutchinson M.I."/>
            <person name="Powell A.J."/>
            <person name="Barry K."/>
            <person name="Miller A.N."/>
            <person name="Grigoriev I.V."/>
            <person name="Debuchy R."/>
            <person name="Gladieux P."/>
            <person name="Hiltunen Thoren M."/>
            <person name="Johannesson H."/>
        </authorList>
    </citation>
    <scope>NUCLEOTIDE SEQUENCE</scope>
    <source>
        <strain evidence="3">CBS 560.94</strain>
    </source>
</reference>
<dbReference type="EMBL" id="JAUEPP010000002">
    <property type="protein sequence ID" value="KAK3350459.1"/>
    <property type="molecule type" value="Genomic_DNA"/>
</dbReference>
<evidence type="ECO:0000313" key="4">
    <source>
        <dbReference type="Proteomes" id="UP001278500"/>
    </source>
</evidence>
<gene>
    <name evidence="3" type="ORF">B0H65DRAFT_545582</name>
</gene>
<evidence type="ECO:0000259" key="2">
    <source>
        <dbReference type="Pfam" id="PF15288"/>
    </source>
</evidence>
<organism evidence="3 4">
    <name type="scientific">Neurospora tetraspora</name>
    <dbReference type="NCBI Taxonomy" id="94610"/>
    <lineage>
        <taxon>Eukaryota</taxon>
        <taxon>Fungi</taxon>
        <taxon>Dikarya</taxon>
        <taxon>Ascomycota</taxon>
        <taxon>Pezizomycotina</taxon>
        <taxon>Sordariomycetes</taxon>
        <taxon>Sordariomycetidae</taxon>
        <taxon>Sordariales</taxon>
        <taxon>Sordariaceae</taxon>
        <taxon>Neurospora</taxon>
    </lineage>
</organism>
<dbReference type="GeneID" id="87866543"/>